<dbReference type="InterPro" id="IPR028624">
    <property type="entry name" value="Tscrpt_elong_fac_GreA/B"/>
</dbReference>
<evidence type="ECO:0000256" key="9">
    <source>
        <dbReference type="RuleBase" id="RU000556"/>
    </source>
</evidence>
<dbReference type="NCBIfam" id="TIGR01462">
    <property type="entry name" value="greA"/>
    <property type="match status" value="1"/>
</dbReference>
<evidence type="ECO:0000256" key="3">
    <source>
        <dbReference type="ARBA" id="ARBA00023015"/>
    </source>
</evidence>
<dbReference type="PANTHER" id="PTHR30437">
    <property type="entry name" value="TRANSCRIPTION ELONGATION FACTOR GREA"/>
    <property type="match status" value="1"/>
</dbReference>
<dbReference type="Proteomes" id="UP000786183">
    <property type="component" value="Unassembled WGS sequence"/>
</dbReference>
<reference evidence="12 13" key="1">
    <citation type="submission" date="2020-07" db="EMBL/GenBank/DDBJ databases">
        <title>Transfer of Campylobacter canadensis to the novel genus Avispirillum gen. nov., that also includes two novel species recovered from migratory waterfowl: Avispirillum anseris sp. nov. and Avispirillum brantae sp. nov.</title>
        <authorList>
            <person name="Miller W.G."/>
            <person name="Chapman M.H."/>
            <person name="Yee E."/>
            <person name="Inglis G.D."/>
        </authorList>
    </citation>
    <scope>NUCLEOTIDE SEQUENCE [LARGE SCALE GENOMIC DNA]</scope>
    <source>
        <strain evidence="12 13">L283</strain>
    </source>
</reference>
<protein>
    <recommendedName>
        <fullName evidence="2 8">Transcription elongation factor GreA</fullName>
    </recommendedName>
    <alternativeName>
        <fullName evidence="7 8">Transcript cleavage factor GreA</fullName>
    </alternativeName>
</protein>
<dbReference type="Pfam" id="PF03449">
    <property type="entry name" value="GreA_GreB_N"/>
    <property type="match status" value="1"/>
</dbReference>
<evidence type="ECO:0000256" key="7">
    <source>
        <dbReference type="ARBA" id="ARBA00030776"/>
    </source>
</evidence>
<organism evidence="12 13">
    <name type="scientific">Campylobacter canadensis</name>
    <dbReference type="NCBI Taxonomy" id="449520"/>
    <lineage>
        <taxon>Bacteria</taxon>
        <taxon>Pseudomonadati</taxon>
        <taxon>Campylobacterota</taxon>
        <taxon>Epsilonproteobacteria</taxon>
        <taxon>Campylobacterales</taxon>
        <taxon>Campylobacteraceae</taxon>
        <taxon>Campylobacter</taxon>
    </lineage>
</organism>
<evidence type="ECO:0000259" key="11">
    <source>
        <dbReference type="Pfam" id="PF03449"/>
    </source>
</evidence>
<accession>A0ABS7WR05</accession>
<dbReference type="PIRSF" id="PIRSF006092">
    <property type="entry name" value="GreA_GreB"/>
    <property type="match status" value="1"/>
</dbReference>
<dbReference type="InterPro" id="IPR018151">
    <property type="entry name" value="TF_GreA/GreB_CS"/>
</dbReference>
<keyword evidence="12" id="KW-0251">Elongation factor</keyword>
<evidence type="ECO:0000313" key="13">
    <source>
        <dbReference type="Proteomes" id="UP000786183"/>
    </source>
</evidence>
<keyword evidence="5 8" id="KW-0804">Transcription</keyword>
<keyword evidence="4 8" id="KW-0238">DNA-binding</keyword>
<gene>
    <name evidence="8 12" type="primary">greA</name>
    <name evidence="12" type="ORF">AVCANL283_03640</name>
</gene>
<name>A0ABS7WR05_9BACT</name>
<keyword evidence="12" id="KW-0648">Protein biosynthesis</keyword>
<dbReference type="NCBIfam" id="NF001263">
    <property type="entry name" value="PRK00226.1-4"/>
    <property type="match status" value="1"/>
</dbReference>
<evidence type="ECO:0000259" key="10">
    <source>
        <dbReference type="Pfam" id="PF01272"/>
    </source>
</evidence>
<sequence>MTNAGYEKLYKELENLKMVERPNVVKEIDIARSHGDLKENAEYHAARERQSFIEGKIAELSDILAKAQIVNPAEFNHDKVRFGSTVTLLDLDSDEEKTLSVVGAYEGDLEKGYISINSPIAKAMLGKEEGDEIEVNLPKGKASYEILSVSYKELKF</sequence>
<comment type="similarity">
    <text evidence="1 8 9">Belongs to the GreA/GreB family.</text>
</comment>
<evidence type="ECO:0000256" key="8">
    <source>
        <dbReference type="HAMAP-Rule" id="MF_00105"/>
    </source>
</evidence>
<dbReference type="PROSITE" id="PS00830">
    <property type="entry name" value="GREAB_2"/>
    <property type="match status" value="1"/>
</dbReference>
<dbReference type="InterPro" id="IPR022691">
    <property type="entry name" value="Tscrpt_elong_fac_GreA/B_N"/>
</dbReference>
<dbReference type="InterPro" id="IPR006359">
    <property type="entry name" value="Tscrpt_elong_fac_GreA"/>
</dbReference>
<keyword evidence="13" id="KW-1185">Reference proteome</keyword>
<evidence type="ECO:0000256" key="4">
    <source>
        <dbReference type="ARBA" id="ARBA00023125"/>
    </source>
</evidence>
<dbReference type="InterPro" id="IPR036953">
    <property type="entry name" value="GreA/GreB_C_sf"/>
</dbReference>
<dbReference type="EMBL" id="JACGBB010000005">
    <property type="protein sequence ID" value="MBZ7987205.1"/>
    <property type="molecule type" value="Genomic_DNA"/>
</dbReference>
<dbReference type="PANTHER" id="PTHR30437:SF4">
    <property type="entry name" value="TRANSCRIPTION ELONGATION FACTOR GREA"/>
    <property type="match status" value="1"/>
</dbReference>
<dbReference type="InterPro" id="IPR001437">
    <property type="entry name" value="Tscrpt_elong_fac_GreA/B_C"/>
</dbReference>
<evidence type="ECO:0000256" key="2">
    <source>
        <dbReference type="ARBA" id="ARBA00013729"/>
    </source>
</evidence>
<dbReference type="GO" id="GO:0003746">
    <property type="term" value="F:translation elongation factor activity"/>
    <property type="evidence" value="ECO:0007669"/>
    <property type="project" value="UniProtKB-KW"/>
</dbReference>
<evidence type="ECO:0000256" key="6">
    <source>
        <dbReference type="ARBA" id="ARBA00024916"/>
    </source>
</evidence>
<dbReference type="PROSITE" id="PS00829">
    <property type="entry name" value="GREAB_1"/>
    <property type="match status" value="1"/>
</dbReference>
<dbReference type="NCBIfam" id="NF001261">
    <property type="entry name" value="PRK00226.1-2"/>
    <property type="match status" value="1"/>
</dbReference>
<feature type="domain" description="Transcription elongation factor GreA/GreB C-terminal" evidence="10">
    <location>
        <begin position="77"/>
        <end position="151"/>
    </location>
</feature>
<comment type="caution">
    <text evidence="12">The sequence shown here is derived from an EMBL/GenBank/DDBJ whole genome shotgun (WGS) entry which is preliminary data.</text>
</comment>
<evidence type="ECO:0000256" key="1">
    <source>
        <dbReference type="ARBA" id="ARBA00008213"/>
    </source>
</evidence>
<dbReference type="Gene3D" id="1.10.287.180">
    <property type="entry name" value="Transcription elongation factor, GreA/GreB, N-terminal domain"/>
    <property type="match status" value="1"/>
</dbReference>
<feature type="domain" description="Transcription elongation factor GreA/GreB N-terminal" evidence="11">
    <location>
        <begin position="1"/>
        <end position="69"/>
    </location>
</feature>
<comment type="function">
    <text evidence="6 8 9">Necessary for efficient RNA polymerase transcription elongation past template-encoded arresting sites. The arresting sites in DNA have the property of trapping a certain fraction of elongating RNA polymerases that pass through, resulting in locked ternary complexes. Cleavage of the nascent transcript by cleavage factors such as GreA or GreB allows the resumption of elongation from the new 3'terminus. GreA releases sequences of 2 to 3 nucleotides.</text>
</comment>
<evidence type="ECO:0000313" key="12">
    <source>
        <dbReference type="EMBL" id="MBZ7987205.1"/>
    </source>
</evidence>
<dbReference type="Pfam" id="PF01272">
    <property type="entry name" value="GreA_GreB"/>
    <property type="match status" value="1"/>
</dbReference>
<evidence type="ECO:0000256" key="5">
    <source>
        <dbReference type="ARBA" id="ARBA00023163"/>
    </source>
</evidence>
<dbReference type="SUPFAM" id="SSF54534">
    <property type="entry name" value="FKBP-like"/>
    <property type="match status" value="1"/>
</dbReference>
<dbReference type="NCBIfam" id="NF001264">
    <property type="entry name" value="PRK00226.1-5"/>
    <property type="match status" value="1"/>
</dbReference>
<dbReference type="InterPro" id="IPR036805">
    <property type="entry name" value="Tscrpt_elong_fac_GreA/B_N_sf"/>
</dbReference>
<dbReference type="InterPro" id="IPR023459">
    <property type="entry name" value="Tscrpt_elong_fac_GreA/B_fam"/>
</dbReference>
<keyword evidence="3 8" id="KW-0805">Transcription regulation</keyword>
<dbReference type="SUPFAM" id="SSF46557">
    <property type="entry name" value="GreA transcript cleavage protein, N-terminal domain"/>
    <property type="match status" value="1"/>
</dbReference>
<dbReference type="Gene3D" id="3.10.50.30">
    <property type="entry name" value="Transcription elongation factor, GreA/GreB, C-terminal domain"/>
    <property type="match status" value="1"/>
</dbReference>
<dbReference type="HAMAP" id="MF_00105">
    <property type="entry name" value="GreA_GreB"/>
    <property type="match status" value="1"/>
</dbReference>
<proteinExistence type="inferred from homology"/>